<dbReference type="GO" id="GO:0046872">
    <property type="term" value="F:metal ion binding"/>
    <property type="evidence" value="ECO:0007669"/>
    <property type="project" value="UniProtKB-KW"/>
</dbReference>
<feature type="domain" description="HMA" evidence="2">
    <location>
        <begin position="18"/>
        <end position="81"/>
    </location>
</feature>
<dbReference type="OrthoDB" id="9813965at2"/>
<dbReference type="InterPro" id="IPR017969">
    <property type="entry name" value="Heavy-metal-associated_CS"/>
</dbReference>
<evidence type="ECO:0000313" key="4">
    <source>
        <dbReference type="Proteomes" id="UP000241118"/>
    </source>
</evidence>
<dbReference type="InterPro" id="IPR036163">
    <property type="entry name" value="HMA_dom_sf"/>
</dbReference>
<dbReference type="CDD" id="cd00371">
    <property type="entry name" value="HMA"/>
    <property type="match status" value="1"/>
</dbReference>
<evidence type="ECO:0000259" key="2">
    <source>
        <dbReference type="PROSITE" id="PS50846"/>
    </source>
</evidence>
<reference evidence="3 4" key="1">
    <citation type="submission" date="2018-03" db="EMBL/GenBank/DDBJ databases">
        <title>Genomic Encyclopedia of Type Strains, Phase III (KMG-III): the genomes of soil and plant-associated and newly described type strains.</title>
        <authorList>
            <person name="Whitman W."/>
        </authorList>
    </citation>
    <scope>NUCLEOTIDE SEQUENCE [LARGE SCALE GENOMIC DNA]</scope>
    <source>
        <strain evidence="3 4">CGMCC 4.7097</strain>
    </source>
</reference>
<accession>A0A2P8HZT7</accession>
<dbReference type="Proteomes" id="UP000241118">
    <property type="component" value="Unassembled WGS sequence"/>
</dbReference>
<name>A0A2P8HZT7_SACCR</name>
<dbReference type="RefSeq" id="WP_106619601.1">
    <property type="nucleotide sequence ID" value="NZ_PYAX01000018.1"/>
</dbReference>
<dbReference type="EMBL" id="PYAX01000018">
    <property type="protein sequence ID" value="PSL51723.1"/>
    <property type="molecule type" value="Genomic_DNA"/>
</dbReference>
<dbReference type="InterPro" id="IPR006121">
    <property type="entry name" value="HMA_dom"/>
</dbReference>
<evidence type="ECO:0000256" key="1">
    <source>
        <dbReference type="ARBA" id="ARBA00022723"/>
    </source>
</evidence>
<comment type="caution">
    <text evidence="3">The sequence shown here is derived from an EMBL/GenBank/DDBJ whole genome shotgun (WGS) entry which is preliminary data.</text>
</comment>
<sequence length="83" mass="8065">MCNTCETPAAQTGPESTGGLDFLVQGMTCGGCASKVAGAVRGVSGVAEVEVDLGAGRLSVTGSADESAIADAVRNAGYAVTRA</sequence>
<keyword evidence="4" id="KW-1185">Reference proteome</keyword>
<dbReference type="SUPFAM" id="SSF55008">
    <property type="entry name" value="HMA, heavy metal-associated domain"/>
    <property type="match status" value="1"/>
</dbReference>
<proteinExistence type="predicted"/>
<evidence type="ECO:0000313" key="3">
    <source>
        <dbReference type="EMBL" id="PSL51723.1"/>
    </source>
</evidence>
<organism evidence="3 4">
    <name type="scientific">Saccharothrix carnea</name>
    <dbReference type="NCBI Taxonomy" id="1280637"/>
    <lineage>
        <taxon>Bacteria</taxon>
        <taxon>Bacillati</taxon>
        <taxon>Actinomycetota</taxon>
        <taxon>Actinomycetes</taxon>
        <taxon>Pseudonocardiales</taxon>
        <taxon>Pseudonocardiaceae</taxon>
        <taxon>Saccharothrix</taxon>
    </lineage>
</organism>
<keyword evidence="1" id="KW-0479">Metal-binding</keyword>
<dbReference type="PROSITE" id="PS50846">
    <property type="entry name" value="HMA_2"/>
    <property type="match status" value="1"/>
</dbReference>
<dbReference type="Pfam" id="PF00403">
    <property type="entry name" value="HMA"/>
    <property type="match status" value="1"/>
</dbReference>
<dbReference type="AlphaFoldDB" id="A0A2P8HZT7"/>
<dbReference type="Gene3D" id="3.30.70.100">
    <property type="match status" value="1"/>
</dbReference>
<gene>
    <name evidence="3" type="ORF">B0I31_11836</name>
</gene>
<protein>
    <submittedName>
        <fullName evidence="3">Copper chaperone</fullName>
    </submittedName>
</protein>
<dbReference type="PROSITE" id="PS01047">
    <property type="entry name" value="HMA_1"/>
    <property type="match status" value="1"/>
</dbReference>